<feature type="region of interest" description="Disordered" evidence="11">
    <location>
        <begin position="206"/>
        <end position="235"/>
    </location>
</feature>
<dbReference type="PIRSF" id="PIRSF000498">
    <property type="entry name" value="Riboflavin_syn_A"/>
    <property type="match status" value="1"/>
</dbReference>
<evidence type="ECO:0000256" key="9">
    <source>
        <dbReference type="NCBIfam" id="TIGR00187"/>
    </source>
</evidence>
<evidence type="ECO:0000256" key="2">
    <source>
        <dbReference type="ARBA" id="ARBA00002803"/>
    </source>
</evidence>
<feature type="repeat" description="Lumazine-binding" evidence="10">
    <location>
        <begin position="104"/>
        <end position="200"/>
    </location>
</feature>
<dbReference type="InterPro" id="IPR026017">
    <property type="entry name" value="Lumazine-bd_dom"/>
</dbReference>
<dbReference type="InterPro" id="IPR023366">
    <property type="entry name" value="ATP_synth_asu-like_sf"/>
</dbReference>
<protein>
    <recommendedName>
        <fullName evidence="5 9">Riboflavin synthase</fullName>
        <ecNumber evidence="4 9">2.5.1.9</ecNumber>
    </recommendedName>
</protein>
<gene>
    <name evidence="13" type="ORF">CLV34_2776</name>
</gene>
<organism evidence="13 14">
    <name type="scientific">Luteimicrobium subarcticum</name>
    <dbReference type="NCBI Taxonomy" id="620910"/>
    <lineage>
        <taxon>Bacteria</taxon>
        <taxon>Bacillati</taxon>
        <taxon>Actinomycetota</taxon>
        <taxon>Actinomycetes</taxon>
        <taxon>Micrococcales</taxon>
        <taxon>Luteimicrobium</taxon>
    </lineage>
</organism>
<dbReference type="NCBIfam" id="NF006767">
    <property type="entry name" value="PRK09289.1"/>
    <property type="match status" value="1"/>
</dbReference>
<evidence type="ECO:0000313" key="13">
    <source>
        <dbReference type="EMBL" id="PJI85593.1"/>
    </source>
</evidence>
<dbReference type="OrthoDB" id="9788537at2"/>
<comment type="function">
    <text evidence="2">Catalyzes the dismutation of two molecules of 6,7-dimethyl-8-ribityllumazine, resulting in the formation of riboflavin and 5-amino-6-(D-ribitylamino)uracil.</text>
</comment>
<accession>A0A2M8W3T8</accession>
<feature type="repeat" description="Lumazine-binding" evidence="10">
    <location>
        <begin position="1"/>
        <end position="103"/>
    </location>
</feature>
<evidence type="ECO:0000256" key="10">
    <source>
        <dbReference type="PROSITE-ProRule" id="PRU00524"/>
    </source>
</evidence>
<dbReference type="Proteomes" id="UP000231586">
    <property type="component" value="Unassembled WGS sequence"/>
</dbReference>
<evidence type="ECO:0000256" key="8">
    <source>
        <dbReference type="ARBA" id="ARBA00022737"/>
    </source>
</evidence>
<keyword evidence="6" id="KW-0686">Riboflavin biosynthesis</keyword>
<evidence type="ECO:0000256" key="11">
    <source>
        <dbReference type="SAM" id="MobiDB-lite"/>
    </source>
</evidence>
<comment type="pathway">
    <text evidence="3">Cofactor biosynthesis; riboflavin biosynthesis; riboflavin from 2-hydroxy-3-oxobutyl phosphate and 5-amino-6-(D-ribitylamino)uracil: step 2/2.</text>
</comment>
<feature type="compositionally biased region" description="Acidic residues" evidence="11">
    <location>
        <begin position="225"/>
        <end position="235"/>
    </location>
</feature>
<keyword evidence="7" id="KW-0808">Transferase</keyword>
<dbReference type="GO" id="GO:0004746">
    <property type="term" value="F:riboflavin synthase activity"/>
    <property type="evidence" value="ECO:0007669"/>
    <property type="project" value="UniProtKB-UniRule"/>
</dbReference>
<dbReference type="NCBIfam" id="TIGR00187">
    <property type="entry name" value="ribE"/>
    <property type="match status" value="1"/>
</dbReference>
<dbReference type="GO" id="GO:0009231">
    <property type="term" value="P:riboflavin biosynthetic process"/>
    <property type="evidence" value="ECO:0007669"/>
    <property type="project" value="UniProtKB-KW"/>
</dbReference>
<dbReference type="PANTHER" id="PTHR21098">
    <property type="entry name" value="RIBOFLAVIN SYNTHASE ALPHA CHAIN"/>
    <property type="match status" value="1"/>
</dbReference>
<evidence type="ECO:0000256" key="3">
    <source>
        <dbReference type="ARBA" id="ARBA00004887"/>
    </source>
</evidence>
<dbReference type="FunFam" id="2.40.30.20:FF:000004">
    <property type="entry name" value="Riboflavin synthase, alpha subunit"/>
    <property type="match status" value="1"/>
</dbReference>
<dbReference type="RefSeq" id="WP_100350887.1">
    <property type="nucleotide sequence ID" value="NZ_PGTZ01000011.1"/>
</dbReference>
<dbReference type="EMBL" id="PGTZ01000011">
    <property type="protein sequence ID" value="PJI85593.1"/>
    <property type="molecule type" value="Genomic_DNA"/>
</dbReference>
<dbReference type="InterPro" id="IPR017938">
    <property type="entry name" value="Riboflavin_synthase-like_b-brl"/>
</dbReference>
<evidence type="ECO:0000256" key="4">
    <source>
        <dbReference type="ARBA" id="ARBA00012827"/>
    </source>
</evidence>
<dbReference type="PANTHER" id="PTHR21098:SF12">
    <property type="entry name" value="RIBOFLAVIN SYNTHASE"/>
    <property type="match status" value="1"/>
</dbReference>
<dbReference type="SUPFAM" id="SSF63380">
    <property type="entry name" value="Riboflavin synthase domain-like"/>
    <property type="match status" value="2"/>
</dbReference>
<evidence type="ECO:0000256" key="5">
    <source>
        <dbReference type="ARBA" id="ARBA00013950"/>
    </source>
</evidence>
<feature type="domain" description="Lumazine-binding" evidence="12">
    <location>
        <begin position="104"/>
        <end position="200"/>
    </location>
</feature>
<evidence type="ECO:0000313" key="14">
    <source>
        <dbReference type="Proteomes" id="UP000231586"/>
    </source>
</evidence>
<name>A0A2M8W3T8_9MICO</name>
<keyword evidence="14" id="KW-1185">Reference proteome</keyword>
<dbReference type="Pfam" id="PF00677">
    <property type="entry name" value="Lum_binding"/>
    <property type="match status" value="2"/>
</dbReference>
<feature type="domain" description="Lumazine-binding" evidence="12">
    <location>
        <begin position="1"/>
        <end position="103"/>
    </location>
</feature>
<dbReference type="Gene3D" id="2.40.30.20">
    <property type="match status" value="2"/>
</dbReference>
<evidence type="ECO:0000259" key="12">
    <source>
        <dbReference type="PROSITE" id="PS51177"/>
    </source>
</evidence>
<dbReference type="CDD" id="cd00402">
    <property type="entry name" value="Riboflavin_synthase_like"/>
    <property type="match status" value="1"/>
</dbReference>
<dbReference type="InterPro" id="IPR001783">
    <property type="entry name" value="Lumazine-bd"/>
</dbReference>
<evidence type="ECO:0000256" key="1">
    <source>
        <dbReference type="ARBA" id="ARBA00000968"/>
    </source>
</evidence>
<evidence type="ECO:0000256" key="7">
    <source>
        <dbReference type="ARBA" id="ARBA00022679"/>
    </source>
</evidence>
<dbReference type="AlphaFoldDB" id="A0A2M8W3T8"/>
<proteinExistence type="predicted"/>
<dbReference type="EC" id="2.5.1.9" evidence="4 9"/>
<comment type="catalytic activity">
    <reaction evidence="1">
        <text>2 6,7-dimethyl-8-(1-D-ribityl)lumazine + H(+) = 5-amino-6-(D-ribitylamino)uracil + riboflavin</text>
        <dbReference type="Rhea" id="RHEA:20772"/>
        <dbReference type="ChEBI" id="CHEBI:15378"/>
        <dbReference type="ChEBI" id="CHEBI:15934"/>
        <dbReference type="ChEBI" id="CHEBI:57986"/>
        <dbReference type="ChEBI" id="CHEBI:58201"/>
        <dbReference type="EC" id="2.5.1.9"/>
    </reaction>
</comment>
<dbReference type="PROSITE" id="PS51177">
    <property type="entry name" value="LUMAZINE_BIND"/>
    <property type="match status" value="2"/>
</dbReference>
<sequence length="235" mass="24445">MFTGIVEEVGHVVDIAFPDGPEADAVLTVSGPLVASDARHGDSIAVDGVCLTVTSLGTGDDVGTFTADVMPESLRRTALEKLAPGAPVNLERAVRADTRLGGHVVQGHVDGVGTIRERRPGPRWDDVTVAADESVTRYLAEKGSVTVSGVSLTVTWVADDAFGVSLIPTTLADTTLGRLGAADLVNLEVDVLSKYVERHVTRLAQGSATGRHSAAVTADPSAQDDTQDDTQEAHA</sequence>
<reference evidence="13 14" key="1">
    <citation type="submission" date="2017-11" db="EMBL/GenBank/DDBJ databases">
        <title>Genomic Encyclopedia of Archaeal and Bacterial Type Strains, Phase II (KMG-II): From Individual Species to Whole Genera.</title>
        <authorList>
            <person name="Goeker M."/>
        </authorList>
    </citation>
    <scope>NUCLEOTIDE SEQUENCE [LARGE SCALE GENOMIC DNA]</scope>
    <source>
        <strain evidence="13 14">DSM 22413</strain>
    </source>
</reference>
<evidence type="ECO:0000256" key="6">
    <source>
        <dbReference type="ARBA" id="ARBA00022619"/>
    </source>
</evidence>
<comment type="caution">
    <text evidence="13">The sequence shown here is derived from an EMBL/GenBank/DDBJ whole genome shotgun (WGS) entry which is preliminary data.</text>
</comment>
<keyword evidence="8" id="KW-0677">Repeat</keyword>